<dbReference type="InterPro" id="IPR025714">
    <property type="entry name" value="Methyltranfer_dom"/>
</dbReference>
<proteinExistence type="predicted"/>
<dbReference type="AlphaFoldDB" id="C8W685"/>
<evidence type="ECO:0000313" key="8">
    <source>
        <dbReference type="Proteomes" id="UP000002217"/>
    </source>
</evidence>
<keyword evidence="8" id="KW-1185">Reference proteome</keyword>
<dbReference type="SUPFAM" id="SSF53335">
    <property type="entry name" value="S-adenosyl-L-methionine-dependent methyltransferases"/>
    <property type="match status" value="1"/>
</dbReference>
<dbReference type="InterPro" id="IPR014008">
    <property type="entry name" value="Cbl_synth_MTase_CbiT"/>
</dbReference>
<dbReference type="Pfam" id="PF13847">
    <property type="entry name" value="Methyltransf_31"/>
    <property type="match status" value="1"/>
</dbReference>
<dbReference type="Gene3D" id="3.40.50.150">
    <property type="entry name" value="Vaccinia Virus protein VP39"/>
    <property type="match status" value="1"/>
</dbReference>
<dbReference type="GO" id="GO:0032259">
    <property type="term" value="P:methylation"/>
    <property type="evidence" value="ECO:0007669"/>
    <property type="project" value="UniProtKB-KW"/>
</dbReference>
<dbReference type="STRING" id="485916.Dtox_1292"/>
<dbReference type="HOGENOM" id="CLU_094143_0_0_9"/>
<keyword evidence="3 7" id="KW-0489">Methyltransferase</keyword>
<dbReference type="RefSeq" id="WP_015756889.1">
    <property type="nucleotide sequence ID" value="NC_013216.1"/>
</dbReference>
<evidence type="ECO:0000256" key="1">
    <source>
        <dbReference type="ARBA" id="ARBA00004953"/>
    </source>
</evidence>
<dbReference type="CDD" id="cd02440">
    <property type="entry name" value="AdoMet_MTases"/>
    <property type="match status" value="1"/>
</dbReference>
<name>C8W685_DESAS</name>
<dbReference type="InterPro" id="IPR029063">
    <property type="entry name" value="SAM-dependent_MTases_sf"/>
</dbReference>
<gene>
    <name evidence="7" type="ordered locus">Dtox_1292</name>
</gene>
<comment type="pathway">
    <text evidence="1">Cofactor biosynthesis; adenosylcobalamin biosynthesis.</text>
</comment>
<dbReference type="eggNOG" id="COG2242">
    <property type="taxonomic scope" value="Bacteria"/>
</dbReference>
<dbReference type="InterPro" id="IPR050714">
    <property type="entry name" value="Cobalamin_biosynth_MTase"/>
</dbReference>
<dbReference type="PANTHER" id="PTHR43182:SF1">
    <property type="entry name" value="COBALT-PRECORRIN-7 C(5)-METHYLTRANSFERASE"/>
    <property type="match status" value="1"/>
</dbReference>
<reference evidence="7 8" key="1">
    <citation type="journal article" date="2009" name="Stand. Genomic Sci.">
        <title>Complete genome sequence of Desulfotomaculum acetoxidans type strain (5575).</title>
        <authorList>
            <person name="Spring S."/>
            <person name="Lapidus A."/>
            <person name="Schroder M."/>
            <person name="Gleim D."/>
            <person name="Sims D."/>
            <person name="Meincke L."/>
            <person name="Glavina Del Rio T."/>
            <person name="Tice H."/>
            <person name="Copeland A."/>
            <person name="Cheng J.F."/>
            <person name="Lucas S."/>
            <person name="Chen F."/>
            <person name="Nolan M."/>
            <person name="Bruce D."/>
            <person name="Goodwin L."/>
            <person name="Pitluck S."/>
            <person name="Ivanova N."/>
            <person name="Mavromatis K."/>
            <person name="Mikhailova N."/>
            <person name="Pati A."/>
            <person name="Chen A."/>
            <person name="Palaniappan K."/>
            <person name="Land M."/>
            <person name="Hauser L."/>
            <person name="Chang Y.J."/>
            <person name="Jeffries C.D."/>
            <person name="Chain P."/>
            <person name="Saunders E."/>
            <person name="Brettin T."/>
            <person name="Detter J.C."/>
            <person name="Goker M."/>
            <person name="Bristow J."/>
            <person name="Eisen J.A."/>
            <person name="Markowitz V."/>
            <person name="Hugenholtz P."/>
            <person name="Kyrpides N.C."/>
            <person name="Klenk H.P."/>
            <person name="Han C."/>
        </authorList>
    </citation>
    <scope>NUCLEOTIDE SEQUENCE [LARGE SCALE GENOMIC DNA]</scope>
    <source>
        <strain evidence="8">ATCC 49208 / DSM 771 / VKM B-1644</strain>
    </source>
</reference>
<keyword evidence="4 7" id="KW-0808">Transferase</keyword>
<evidence type="ECO:0000256" key="4">
    <source>
        <dbReference type="ARBA" id="ARBA00022679"/>
    </source>
</evidence>
<evidence type="ECO:0000256" key="2">
    <source>
        <dbReference type="ARBA" id="ARBA00022573"/>
    </source>
</evidence>
<feature type="domain" description="Methyltransferase" evidence="6">
    <location>
        <begin position="41"/>
        <end position="100"/>
    </location>
</feature>
<dbReference type="GO" id="GO:0008276">
    <property type="term" value="F:protein methyltransferase activity"/>
    <property type="evidence" value="ECO:0007669"/>
    <property type="project" value="InterPro"/>
</dbReference>
<dbReference type="GO" id="GO:0009236">
    <property type="term" value="P:cobalamin biosynthetic process"/>
    <property type="evidence" value="ECO:0007669"/>
    <property type="project" value="UniProtKB-UniPathway"/>
</dbReference>
<keyword evidence="5" id="KW-0949">S-adenosyl-L-methionine</keyword>
<dbReference type="NCBIfam" id="TIGR02469">
    <property type="entry name" value="CbiT"/>
    <property type="match status" value="1"/>
</dbReference>
<protein>
    <submittedName>
        <fullName evidence="7">Precorrin-6Y C5,15-methyltransferase (Decarboxylating), CbiT subunit</fullName>
    </submittedName>
</protein>
<keyword evidence="2" id="KW-0169">Cobalamin biosynthesis</keyword>
<dbReference type="OrthoDB" id="9780707at2"/>
<dbReference type="EMBL" id="CP001720">
    <property type="protein sequence ID" value="ACV62174.1"/>
    <property type="molecule type" value="Genomic_DNA"/>
</dbReference>
<accession>C8W685</accession>
<dbReference type="Proteomes" id="UP000002217">
    <property type="component" value="Chromosome"/>
</dbReference>
<evidence type="ECO:0000313" key="7">
    <source>
        <dbReference type="EMBL" id="ACV62174.1"/>
    </source>
</evidence>
<dbReference type="KEGG" id="dae:Dtox_1292"/>
<evidence type="ECO:0000259" key="6">
    <source>
        <dbReference type="Pfam" id="PF13847"/>
    </source>
</evidence>
<sequence length="202" mass="22159">MTHKWPFRTPGIPDEMFIRGNVPMTKEEVRAVTVAKARLREGQTVWDIGAGTGSLSVEAALQVVRGKVYAVERLAQGIDLIRQNRDNFSLDNLEIIQGLAPEALYDLPDPDRVFIGGSGGQLEWILKYLAGRLRTGGRIVINAVTLETPGRAVEILHKLDFRTDTSQIFAARALGIKNMHLMQGLNPVYIIAAEKGGDNIAG</sequence>
<organism evidence="7 8">
    <name type="scientific">Desulfofarcimen acetoxidans (strain ATCC 49208 / DSM 771 / KCTC 5769 / VKM B-1644 / 5575)</name>
    <name type="common">Desulfotomaculum acetoxidans</name>
    <dbReference type="NCBI Taxonomy" id="485916"/>
    <lineage>
        <taxon>Bacteria</taxon>
        <taxon>Bacillati</taxon>
        <taxon>Bacillota</taxon>
        <taxon>Clostridia</taxon>
        <taxon>Eubacteriales</taxon>
        <taxon>Peptococcaceae</taxon>
        <taxon>Desulfofarcimen</taxon>
    </lineage>
</organism>
<dbReference type="PANTHER" id="PTHR43182">
    <property type="entry name" value="COBALT-PRECORRIN-6B C(15)-METHYLTRANSFERASE (DECARBOXYLATING)"/>
    <property type="match status" value="1"/>
</dbReference>
<evidence type="ECO:0000256" key="5">
    <source>
        <dbReference type="ARBA" id="ARBA00022691"/>
    </source>
</evidence>
<evidence type="ECO:0000256" key="3">
    <source>
        <dbReference type="ARBA" id="ARBA00022603"/>
    </source>
</evidence>
<dbReference type="UniPathway" id="UPA00148"/>